<name>A0ABZ0STJ3_9MICO</name>
<dbReference type="RefSeq" id="WP_320943410.1">
    <property type="nucleotide sequence ID" value="NZ_BAABEU010000011.1"/>
</dbReference>
<keyword evidence="3" id="KW-1185">Reference proteome</keyword>
<feature type="transmembrane region" description="Helical" evidence="1">
    <location>
        <begin position="39"/>
        <end position="61"/>
    </location>
</feature>
<evidence type="ECO:0000313" key="2">
    <source>
        <dbReference type="EMBL" id="WPR90706.1"/>
    </source>
</evidence>
<feature type="transmembrane region" description="Helical" evidence="1">
    <location>
        <begin position="7"/>
        <end position="27"/>
    </location>
</feature>
<organism evidence="2 3">
    <name type="scientific">Microbacterium rhizosphaerae</name>
    <dbReference type="NCBI Taxonomy" id="1678237"/>
    <lineage>
        <taxon>Bacteria</taxon>
        <taxon>Bacillati</taxon>
        <taxon>Actinomycetota</taxon>
        <taxon>Actinomycetes</taxon>
        <taxon>Micrococcales</taxon>
        <taxon>Microbacteriaceae</taxon>
        <taxon>Microbacterium</taxon>
    </lineage>
</organism>
<evidence type="ECO:0000256" key="1">
    <source>
        <dbReference type="SAM" id="Phobius"/>
    </source>
</evidence>
<keyword evidence="1" id="KW-1133">Transmembrane helix</keyword>
<proteinExistence type="predicted"/>
<dbReference type="Proteomes" id="UP001323798">
    <property type="component" value="Chromosome"/>
</dbReference>
<evidence type="ECO:0000313" key="3">
    <source>
        <dbReference type="Proteomes" id="UP001323798"/>
    </source>
</evidence>
<keyword evidence="1" id="KW-0472">Membrane</keyword>
<dbReference type="EMBL" id="CP139368">
    <property type="protein sequence ID" value="WPR90706.1"/>
    <property type="molecule type" value="Genomic_DNA"/>
</dbReference>
<protein>
    <submittedName>
        <fullName evidence="2">Uncharacterized protein</fullName>
    </submittedName>
</protein>
<accession>A0ABZ0STJ3</accession>
<reference evidence="2 3" key="1">
    <citation type="submission" date="2023-11" db="EMBL/GenBank/DDBJ databases">
        <title>Genome sequence of Microbacterium rhizosphaerae KACC 19337.</title>
        <authorList>
            <person name="Choi H."/>
            <person name="Kim S."/>
            <person name="Kim Y."/>
            <person name="Kwon S.-W."/>
            <person name="Heo J."/>
        </authorList>
    </citation>
    <scope>NUCLEOTIDE SEQUENCE [LARGE SCALE GENOMIC DNA]</scope>
    <source>
        <strain evidence="2 3">KACC 19337</strain>
    </source>
</reference>
<gene>
    <name evidence="2" type="ORF">SM116_05285</name>
</gene>
<sequence>MHQRRSLIVGIALHAVLLAALICGMLLDLTAGRSPHLGPVLIAAYVCASLVITTVMFWPAVVPRRRPGRARASR</sequence>
<keyword evidence="1" id="KW-0812">Transmembrane</keyword>